<accession>G0TYM3</accession>
<dbReference type="EMBL" id="HE573023">
    <property type="protein sequence ID" value="CCC49070.1"/>
    <property type="molecule type" value="Genomic_DNA"/>
</dbReference>
<keyword evidence="1" id="KW-0812">Transmembrane</keyword>
<protein>
    <submittedName>
        <fullName evidence="2">Uncharacterized protein</fullName>
    </submittedName>
</protein>
<evidence type="ECO:0000313" key="2">
    <source>
        <dbReference type="EMBL" id="CCC49070.1"/>
    </source>
</evidence>
<feature type="transmembrane region" description="Helical" evidence="1">
    <location>
        <begin position="12"/>
        <end position="35"/>
    </location>
</feature>
<dbReference type="AlphaFoldDB" id="G0TYM3"/>
<evidence type="ECO:0000256" key="1">
    <source>
        <dbReference type="SAM" id="Phobius"/>
    </source>
</evidence>
<keyword evidence="1" id="KW-1133">Transmembrane helix</keyword>
<keyword evidence="1" id="KW-0472">Membrane</keyword>
<sequence>MRIYIFSCISTSIYLSSFFFFFFCQCRTPLSYIVFRITRQFTLLLYCLALLEDYLALFQLPLPRGTCYKPLLSFRVIKLRSQSHHKGTCRPGFGRRVDSHAGINCRMRSAQDTARSVLSRVGQESGARRVDLQHCWIPYAHCTL</sequence>
<reference evidence="2" key="1">
    <citation type="journal article" date="2012" name="Proc. Natl. Acad. Sci. U.S.A.">
        <title>Antigenic diversity is generated by distinct evolutionary mechanisms in African trypanosome species.</title>
        <authorList>
            <person name="Jackson A.P."/>
            <person name="Berry A."/>
            <person name="Aslett M."/>
            <person name="Allison H.C."/>
            <person name="Burton P."/>
            <person name="Vavrova-Anderson J."/>
            <person name="Brown R."/>
            <person name="Browne H."/>
            <person name="Corton N."/>
            <person name="Hauser H."/>
            <person name="Gamble J."/>
            <person name="Gilderthorp R."/>
            <person name="Marcello L."/>
            <person name="McQuillan J."/>
            <person name="Otto T.D."/>
            <person name="Quail M.A."/>
            <person name="Sanders M.J."/>
            <person name="van Tonder A."/>
            <person name="Ginger M.L."/>
            <person name="Field M.C."/>
            <person name="Barry J.D."/>
            <person name="Hertz-Fowler C."/>
            <person name="Berriman M."/>
        </authorList>
    </citation>
    <scope>NUCLEOTIDE SEQUENCE</scope>
    <source>
        <strain evidence="2">Y486</strain>
    </source>
</reference>
<gene>
    <name evidence="2" type="ORF">TVY486_0704040</name>
</gene>
<name>G0TYM3_TRYVY</name>
<organism evidence="2">
    <name type="scientific">Trypanosoma vivax (strain Y486)</name>
    <dbReference type="NCBI Taxonomy" id="1055687"/>
    <lineage>
        <taxon>Eukaryota</taxon>
        <taxon>Discoba</taxon>
        <taxon>Euglenozoa</taxon>
        <taxon>Kinetoplastea</taxon>
        <taxon>Metakinetoplastina</taxon>
        <taxon>Trypanosomatida</taxon>
        <taxon>Trypanosomatidae</taxon>
        <taxon>Trypanosoma</taxon>
        <taxon>Duttonella</taxon>
    </lineage>
</organism>
<proteinExistence type="predicted"/>
<dbReference type="VEuPathDB" id="TriTrypDB:TvY486_0704040"/>